<dbReference type="InterPro" id="IPR036188">
    <property type="entry name" value="FAD/NAD-bd_sf"/>
</dbReference>
<evidence type="ECO:0000259" key="5">
    <source>
        <dbReference type="PROSITE" id="PS00624"/>
    </source>
</evidence>
<comment type="cofactor">
    <cofactor evidence="2">
        <name>FAD</name>
        <dbReference type="ChEBI" id="CHEBI:57692"/>
    </cofactor>
</comment>
<evidence type="ECO:0000256" key="1">
    <source>
        <dbReference type="ARBA" id="ARBA00010790"/>
    </source>
</evidence>
<dbReference type="AlphaFoldDB" id="A0A9P4IPS6"/>
<feature type="binding site" evidence="2">
    <location>
        <position position="239"/>
    </location>
    <ligand>
        <name>FAD</name>
        <dbReference type="ChEBI" id="CHEBI:57692"/>
    </ligand>
</feature>
<organism evidence="6 7">
    <name type="scientific">Rhizodiscina lignyota</name>
    <dbReference type="NCBI Taxonomy" id="1504668"/>
    <lineage>
        <taxon>Eukaryota</taxon>
        <taxon>Fungi</taxon>
        <taxon>Dikarya</taxon>
        <taxon>Ascomycota</taxon>
        <taxon>Pezizomycotina</taxon>
        <taxon>Dothideomycetes</taxon>
        <taxon>Pleosporomycetidae</taxon>
        <taxon>Aulographales</taxon>
        <taxon>Rhizodiscinaceae</taxon>
        <taxon>Rhizodiscina</taxon>
    </lineage>
</organism>
<keyword evidence="2 3" id="KW-0274">FAD</keyword>
<dbReference type="PROSITE" id="PS00624">
    <property type="entry name" value="GMC_OXRED_2"/>
    <property type="match status" value="1"/>
</dbReference>
<evidence type="ECO:0000313" key="7">
    <source>
        <dbReference type="Proteomes" id="UP000799772"/>
    </source>
</evidence>
<dbReference type="Proteomes" id="UP000799772">
    <property type="component" value="Unassembled WGS sequence"/>
</dbReference>
<feature type="binding site" evidence="2">
    <location>
        <position position="88"/>
    </location>
    <ligand>
        <name>FAD</name>
        <dbReference type="ChEBI" id="CHEBI:57692"/>
    </ligand>
</feature>
<evidence type="ECO:0000259" key="4">
    <source>
        <dbReference type="PROSITE" id="PS00623"/>
    </source>
</evidence>
<keyword evidence="7" id="KW-1185">Reference proteome</keyword>
<dbReference type="GO" id="GO:0016614">
    <property type="term" value="F:oxidoreductase activity, acting on CH-OH group of donors"/>
    <property type="evidence" value="ECO:0007669"/>
    <property type="project" value="InterPro"/>
</dbReference>
<dbReference type="PANTHER" id="PTHR11552">
    <property type="entry name" value="GLUCOSE-METHANOL-CHOLINE GMC OXIDOREDUCTASE"/>
    <property type="match status" value="1"/>
</dbReference>
<feature type="domain" description="Glucose-methanol-choline oxidoreductase N-terminal" evidence="4">
    <location>
        <begin position="86"/>
        <end position="109"/>
    </location>
</feature>
<keyword evidence="3" id="KW-0285">Flavoprotein</keyword>
<dbReference type="Pfam" id="PF00732">
    <property type="entry name" value="GMC_oxred_N"/>
    <property type="match status" value="1"/>
</dbReference>
<dbReference type="InterPro" id="IPR000172">
    <property type="entry name" value="GMC_OxRdtase_N"/>
</dbReference>
<dbReference type="EMBL" id="ML978122">
    <property type="protein sequence ID" value="KAF2103459.1"/>
    <property type="molecule type" value="Genomic_DNA"/>
</dbReference>
<protein>
    <submittedName>
        <fullName evidence="6">Choline dehydrogenase</fullName>
    </submittedName>
</protein>
<dbReference type="PIRSF" id="PIRSF000137">
    <property type="entry name" value="Alcohol_oxidase"/>
    <property type="match status" value="1"/>
</dbReference>
<accession>A0A9P4IPS6</accession>
<comment type="similarity">
    <text evidence="1 3">Belongs to the GMC oxidoreductase family.</text>
</comment>
<feature type="binding site" evidence="2">
    <location>
        <position position="92"/>
    </location>
    <ligand>
        <name>FAD</name>
        <dbReference type="ChEBI" id="CHEBI:57692"/>
    </ligand>
</feature>
<dbReference type="SUPFAM" id="SSF51905">
    <property type="entry name" value="FAD/NAD(P)-binding domain"/>
    <property type="match status" value="1"/>
</dbReference>
<dbReference type="Pfam" id="PF05199">
    <property type="entry name" value="GMC_oxred_C"/>
    <property type="match status" value="1"/>
</dbReference>
<sequence length="610" mass="67190">MGSLSDTFDIIIIGGGTAGLVIANRLSEDPNTQVLVLDAGKNRNDDPILTIPALIHEGWNKPEYDWIYKTVPQEHLNGREISHPRGKVLGGTSAINAMSAMYPGRGLWDAWTEAGNEGWDFETMKPYYKKFQTFHRPSKETIAALGMDSYYDFDLYGTDGPIQTTVVEFRTALGDIWWDTWKNLGMTSNSDPIQGVMVGPFACSTLMDPTTATRSHAGKAYWEPIASRPNVHFRGEALVEKILVSNGTDGSVIATGVQYNTNGQRKVVHAQKEVVLSAGAFNSPALLEMSGIGNRELLESMGIDVIINNPHVGENLQDHPFCLVPFEATDEKYSIDHIRDTFRDPKRVEAAMLEYQTSQSGPFAMAFNLMGYMPLIDLTSTPAGEAELNDLFSRYLDDSYISSLSPGQQKQAFHIRSLLKDPKDTSVFYSATPMDIRKSLSAKGYTCISLVGCVTHPLSRGSTHITSTDPAVMPRIDPRYLSHPLDLEVLARHILYFTTIAQTAPMSDVIKSNGARDPENAPFKTLEEAKEFTKAAASTQYHPCGTCAMASEELDGVVNDRAKVYGTTNLRVVDASIFPIIPKGPFTTTIYAMAERVADLMKEDLGITMK</sequence>
<evidence type="ECO:0000256" key="3">
    <source>
        <dbReference type="RuleBase" id="RU003968"/>
    </source>
</evidence>
<name>A0A9P4IPS6_9PEZI</name>
<evidence type="ECO:0000256" key="2">
    <source>
        <dbReference type="PIRSR" id="PIRSR000137-2"/>
    </source>
</evidence>
<dbReference type="GO" id="GO:0050660">
    <property type="term" value="F:flavin adenine dinucleotide binding"/>
    <property type="evidence" value="ECO:0007669"/>
    <property type="project" value="InterPro"/>
</dbReference>
<gene>
    <name evidence="6" type="ORF">NA57DRAFT_72434</name>
</gene>
<dbReference type="OrthoDB" id="269227at2759"/>
<proteinExistence type="inferred from homology"/>
<dbReference type="InterPro" id="IPR012132">
    <property type="entry name" value="GMC_OxRdtase"/>
</dbReference>
<dbReference type="PROSITE" id="PS00623">
    <property type="entry name" value="GMC_OXRED_1"/>
    <property type="match status" value="1"/>
</dbReference>
<dbReference type="Gene3D" id="3.30.560.10">
    <property type="entry name" value="Glucose Oxidase, domain 3"/>
    <property type="match status" value="1"/>
</dbReference>
<dbReference type="Gene3D" id="3.50.50.60">
    <property type="entry name" value="FAD/NAD(P)-binding domain"/>
    <property type="match status" value="1"/>
</dbReference>
<feature type="domain" description="Glucose-methanol-choline oxidoreductase N-terminal" evidence="5">
    <location>
        <begin position="279"/>
        <end position="293"/>
    </location>
</feature>
<dbReference type="PANTHER" id="PTHR11552:SF210">
    <property type="entry name" value="GLUCOSE-METHANOL-CHOLINE OXIDOREDUCTASE N-TERMINAL DOMAIN-CONTAINING PROTEIN-RELATED"/>
    <property type="match status" value="1"/>
</dbReference>
<evidence type="ECO:0000313" key="6">
    <source>
        <dbReference type="EMBL" id="KAF2103459.1"/>
    </source>
</evidence>
<reference evidence="6" key="1">
    <citation type="journal article" date="2020" name="Stud. Mycol.">
        <title>101 Dothideomycetes genomes: a test case for predicting lifestyles and emergence of pathogens.</title>
        <authorList>
            <person name="Haridas S."/>
            <person name="Albert R."/>
            <person name="Binder M."/>
            <person name="Bloem J."/>
            <person name="Labutti K."/>
            <person name="Salamov A."/>
            <person name="Andreopoulos B."/>
            <person name="Baker S."/>
            <person name="Barry K."/>
            <person name="Bills G."/>
            <person name="Bluhm B."/>
            <person name="Cannon C."/>
            <person name="Castanera R."/>
            <person name="Culley D."/>
            <person name="Daum C."/>
            <person name="Ezra D."/>
            <person name="Gonzalez J."/>
            <person name="Henrissat B."/>
            <person name="Kuo A."/>
            <person name="Liang C."/>
            <person name="Lipzen A."/>
            <person name="Lutzoni F."/>
            <person name="Magnuson J."/>
            <person name="Mondo S."/>
            <person name="Nolan M."/>
            <person name="Ohm R."/>
            <person name="Pangilinan J."/>
            <person name="Park H.-J."/>
            <person name="Ramirez L."/>
            <person name="Alfaro M."/>
            <person name="Sun H."/>
            <person name="Tritt A."/>
            <person name="Yoshinaga Y."/>
            <person name="Zwiers L.-H."/>
            <person name="Turgeon B."/>
            <person name="Goodwin S."/>
            <person name="Spatafora J."/>
            <person name="Crous P."/>
            <person name="Grigoriev I."/>
        </authorList>
    </citation>
    <scope>NUCLEOTIDE SEQUENCE</scope>
    <source>
        <strain evidence="6">CBS 133067</strain>
    </source>
</reference>
<dbReference type="InterPro" id="IPR007867">
    <property type="entry name" value="GMC_OxRtase_C"/>
</dbReference>
<comment type="caution">
    <text evidence="6">The sequence shown here is derived from an EMBL/GenBank/DDBJ whole genome shotgun (WGS) entry which is preliminary data.</text>
</comment>
<dbReference type="SUPFAM" id="SSF54373">
    <property type="entry name" value="FAD-linked reductases, C-terminal domain"/>
    <property type="match status" value="1"/>
</dbReference>